<comment type="cofactor">
    <cofactor evidence="1">
        <name>Zn(2+)</name>
        <dbReference type="ChEBI" id="CHEBI:29105"/>
    </cofactor>
</comment>
<keyword evidence="7" id="KW-0482">Metalloprotease</keyword>
<dbReference type="InterPro" id="IPR024079">
    <property type="entry name" value="MetalloPept_cat_dom_sf"/>
</dbReference>
<dbReference type="Pfam" id="PF05649">
    <property type="entry name" value="Peptidase_M13_N"/>
    <property type="match status" value="1"/>
</dbReference>
<keyword evidence="12" id="KW-1185">Reference proteome</keyword>
<evidence type="ECO:0000313" key="14">
    <source>
        <dbReference type="WormBase" id="SRAE_1000043200"/>
    </source>
</evidence>
<dbReference type="Gene3D" id="3.40.390.10">
    <property type="entry name" value="Collagenase (Catalytic Domain)"/>
    <property type="match status" value="1"/>
</dbReference>
<dbReference type="Proteomes" id="UP000035682">
    <property type="component" value="Unplaced"/>
</dbReference>
<evidence type="ECO:0000256" key="1">
    <source>
        <dbReference type="ARBA" id="ARBA00001947"/>
    </source>
</evidence>
<feature type="domain" description="Peptidase M13 N-terminal" evidence="10">
    <location>
        <begin position="102"/>
        <end position="174"/>
    </location>
</feature>
<dbReference type="OrthoDB" id="6475849at2759"/>
<dbReference type="GeneID" id="36374523"/>
<accession>A0A090MUD3</accession>
<evidence type="ECO:0000313" key="11">
    <source>
        <dbReference type="EMBL" id="CEF62158.1"/>
    </source>
</evidence>
<evidence type="ECO:0000256" key="3">
    <source>
        <dbReference type="ARBA" id="ARBA00022670"/>
    </source>
</evidence>
<dbReference type="AlphaFoldDB" id="A0A090MUD3"/>
<dbReference type="Pfam" id="PF01431">
    <property type="entry name" value="Peptidase_M13"/>
    <property type="match status" value="1"/>
</dbReference>
<dbReference type="GO" id="GO:0005886">
    <property type="term" value="C:plasma membrane"/>
    <property type="evidence" value="ECO:0007669"/>
    <property type="project" value="TreeGrafter"/>
</dbReference>
<evidence type="ECO:0000256" key="7">
    <source>
        <dbReference type="ARBA" id="ARBA00023049"/>
    </source>
</evidence>
<comment type="similarity">
    <text evidence="2">Belongs to the peptidase M13 family.</text>
</comment>
<protein>
    <submittedName>
        <fullName evidence="11 13">Phosphate-regulating neutral endopeptidase</fullName>
    </submittedName>
</protein>
<keyword evidence="8" id="KW-0732">Signal</keyword>
<name>A0A090MUD3_STRRB</name>
<keyword evidence="4" id="KW-0479">Metal-binding</keyword>
<dbReference type="PRINTS" id="PR00786">
    <property type="entry name" value="NEPRILYSIN"/>
</dbReference>
<reference evidence="11 12" key="1">
    <citation type="submission" date="2014-09" db="EMBL/GenBank/DDBJ databases">
        <authorList>
            <person name="Martin A.A."/>
        </authorList>
    </citation>
    <scope>NUCLEOTIDE SEQUENCE</scope>
    <source>
        <strain evidence="12">ED321</strain>
        <strain evidence="11">ED321 Heterogonic</strain>
    </source>
</reference>
<evidence type="ECO:0000256" key="2">
    <source>
        <dbReference type="ARBA" id="ARBA00007357"/>
    </source>
</evidence>
<evidence type="ECO:0000256" key="5">
    <source>
        <dbReference type="ARBA" id="ARBA00022801"/>
    </source>
</evidence>
<keyword evidence="6" id="KW-0862">Zinc</keyword>
<dbReference type="GO" id="GO:0016485">
    <property type="term" value="P:protein processing"/>
    <property type="evidence" value="ECO:0007669"/>
    <property type="project" value="TreeGrafter"/>
</dbReference>
<dbReference type="SUPFAM" id="SSF55486">
    <property type="entry name" value="Metalloproteases ('zincins'), catalytic domain"/>
    <property type="match status" value="2"/>
</dbReference>
<dbReference type="GO" id="GO:0046872">
    <property type="term" value="F:metal ion binding"/>
    <property type="evidence" value="ECO:0007669"/>
    <property type="project" value="UniProtKB-KW"/>
</dbReference>
<evidence type="ECO:0000313" key="12">
    <source>
        <dbReference type="Proteomes" id="UP000035682"/>
    </source>
</evidence>
<keyword evidence="5" id="KW-0378">Hydrolase</keyword>
<dbReference type="InterPro" id="IPR000718">
    <property type="entry name" value="Peptidase_M13"/>
</dbReference>
<dbReference type="PANTHER" id="PTHR11733:SF167">
    <property type="entry name" value="FI17812P1-RELATED"/>
    <property type="match status" value="1"/>
</dbReference>
<dbReference type="GO" id="GO:0004222">
    <property type="term" value="F:metalloendopeptidase activity"/>
    <property type="evidence" value="ECO:0007669"/>
    <property type="project" value="InterPro"/>
</dbReference>
<dbReference type="STRING" id="34506.A0A090MUD3"/>
<dbReference type="EMBL" id="LN609528">
    <property type="protein sequence ID" value="CEF62158.1"/>
    <property type="molecule type" value="Genomic_DNA"/>
</dbReference>
<feature type="domain" description="Peptidase M13 C-terminal" evidence="9">
    <location>
        <begin position="321"/>
        <end position="525"/>
    </location>
</feature>
<dbReference type="PANTHER" id="PTHR11733">
    <property type="entry name" value="ZINC METALLOPROTEASE FAMILY M13 NEPRILYSIN-RELATED"/>
    <property type="match status" value="1"/>
</dbReference>
<evidence type="ECO:0000259" key="9">
    <source>
        <dbReference type="Pfam" id="PF01431"/>
    </source>
</evidence>
<dbReference type="PROSITE" id="PS51885">
    <property type="entry name" value="NEPRILYSIN"/>
    <property type="match status" value="1"/>
</dbReference>
<feature type="signal peptide" evidence="8">
    <location>
        <begin position="1"/>
        <end position="21"/>
    </location>
</feature>
<gene>
    <name evidence="11 13 14" type="ORF">SRAE_1000043200</name>
</gene>
<evidence type="ECO:0000256" key="8">
    <source>
        <dbReference type="SAM" id="SignalP"/>
    </source>
</evidence>
<reference evidence="13" key="2">
    <citation type="submission" date="2020-12" db="UniProtKB">
        <authorList>
            <consortium name="WormBaseParasite"/>
        </authorList>
    </citation>
    <scope>IDENTIFICATION</scope>
</reference>
<organism evidence="11">
    <name type="scientific">Strongyloides ratti</name>
    <name type="common">Parasitic roundworm</name>
    <dbReference type="NCBI Taxonomy" id="34506"/>
    <lineage>
        <taxon>Eukaryota</taxon>
        <taxon>Metazoa</taxon>
        <taxon>Ecdysozoa</taxon>
        <taxon>Nematoda</taxon>
        <taxon>Chromadorea</taxon>
        <taxon>Rhabditida</taxon>
        <taxon>Tylenchina</taxon>
        <taxon>Panagrolaimomorpha</taxon>
        <taxon>Strongyloidoidea</taxon>
        <taxon>Strongyloididae</taxon>
        <taxon>Strongyloides</taxon>
    </lineage>
</organism>
<dbReference type="CTD" id="36374523"/>
<sequence length="528" mass="61560">MKFILNLLFSYFLLLKLKCEGCLPMKNIKINITFNEDSINIGYKLENISTETSKIPDTKTTTDFYYIETSSEKPIENENLNKNDIEKAAKSLSEYVDKSVDPCDDFYEFTCGNFIKNNPAPNNSTAIGPIIGNYKEFIEYTKSIFSKKEYKNSKALEKIKKLFYKCYSLKKNEKNVCITYAFIIGQYFFVSAYLNEIANNKEYEEKYDDIQKMIDKILDEYGLLLLYEKDDILDDKTKINYMVKIRKMKFSREALHYLYNVSNTEECYKHLNFSDDYSVTRIIMSIIVGKISMPKEKNGKLFSCSDFFLQSDILSTAIDINAVHFYGKNSIIIFPKFLNEPFYNINYPNSLKYGTIGFIIGHEIIHGYDIYGINFDHEGKIDKNMTSNYTRTHIKERYDCFLKQYNNQTNANITSKASVNQNIADNGGIKIAHRAYMKYLKNNNENHIKIPGFEEYTNEQLFFISFSRTLCISVPNIIDSKNNTKPMKNKLKNRVINALSNYRPFSKAFNCKVGSKMNPINKCELWMN</sequence>
<evidence type="ECO:0000256" key="6">
    <source>
        <dbReference type="ARBA" id="ARBA00022833"/>
    </source>
</evidence>
<dbReference type="InterPro" id="IPR018497">
    <property type="entry name" value="Peptidase_M13_C"/>
</dbReference>
<keyword evidence="3" id="KW-0645">Protease</keyword>
<proteinExistence type="inferred from homology"/>
<dbReference type="WBParaSite" id="SRAE_1000043200.1">
    <property type="protein sequence ID" value="SRAE_1000043200.1"/>
    <property type="gene ID" value="WBGene00257028"/>
</dbReference>
<dbReference type="RefSeq" id="XP_024501360.1">
    <property type="nucleotide sequence ID" value="XM_024647265.1"/>
</dbReference>
<dbReference type="OMA" id="IMITINP"/>
<feature type="chain" id="PRO_5015031249" evidence="8">
    <location>
        <begin position="22"/>
        <end position="528"/>
    </location>
</feature>
<dbReference type="WormBase" id="SRAE_1000043200">
    <property type="protein sequence ID" value="SRP04134"/>
    <property type="gene ID" value="WBGene00257028"/>
</dbReference>
<dbReference type="InterPro" id="IPR008753">
    <property type="entry name" value="Peptidase_M13_N"/>
</dbReference>
<evidence type="ECO:0000313" key="13">
    <source>
        <dbReference type="WBParaSite" id="SRAE_1000043200.1"/>
    </source>
</evidence>
<evidence type="ECO:0000259" key="10">
    <source>
        <dbReference type="Pfam" id="PF05649"/>
    </source>
</evidence>
<evidence type="ECO:0000256" key="4">
    <source>
        <dbReference type="ARBA" id="ARBA00022723"/>
    </source>
</evidence>